<dbReference type="Pfam" id="PF11306">
    <property type="entry name" value="DUF3108"/>
    <property type="match status" value="1"/>
</dbReference>
<feature type="region of interest" description="Disordered" evidence="1">
    <location>
        <begin position="24"/>
        <end position="44"/>
    </location>
</feature>
<evidence type="ECO:0000313" key="4">
    <source>
        <dbReference type="Proteomes" id="UP001168380"/>
    </source>
</evidence>
<comment type="caution">
    <text evidence="3">The sequence shown here is derived from an EMBL/GenBank/DDBJ whole genome shotgun (WGS) entry which is preliminary data.</text>
</comment>
<evidence type="ECO:0000256" key="2">
    <source>
        <dbReference type="SAM" id="SignalP"/>
    </source>
</evidence>
<reference evidence="3" key="1">
    <citation type="submission" date="2023-07" db="EMBL/GenBank/DDBJ databases">
        <title>Gilvimarinus algae sp. nov., isolated from the surface of Kelp.</title>
        <authorList>
            <person name="Sun Y.Y."/>
            <person name="Gong Y."/>
            <person name="Du Z.J."/>
        </authorList>
    </citation>
    <scope>NUCLEOTIDE SEQUENCE</scope>
    <source>
        <strain evidence="3">SDUM040014</strain>
    </source>
</reference>
<sequence length="256" mass="29518">MSRFLRYTLTAALTLFAASALAEPAAKPEQEQEKEQTPAARQAPEQFKNIYKARVYGIGITVTHELTPTDNGHKLRFFADSFVASIEETSLFDWPTPGQLRPLQYTYERTGLGRDRTAKLDFDWQAKRVTNNVQDKPWKMKIHEGIQDKLSFQVQLQRDLAAGKTEDLYYQIADGGRIKEYRFAKVGEETLETPLGKVDTVKIERTRKDDDRVTYAWMAPEYGYLLVRMQQEEGGDVYTIYIHESEIDGETISRFE</sequence>
<dbReference type="RefSeq" id="WP_302711951.1">
    <property type="nucleotide sequence ID" value="NZ_JAULRT010000047.1"/>
</dbReference>
<dbReference type="InterPro" id="IPR021457">
    <property type="entry name" value="DUF3108"/>
</dbReference>
<evidence type="ECO:0000313" key="3">
    <source>
        <dbReference type="EMBL" id="MDO3381795.1"/>
    </source>
</evidence>
<feature type="chain" id="PRO_5047532139" evidence="2">
    <location>
        <begin position="23"/>
        <end position="256"/>
    </location>
</feature>
<keyword evidence="4" id="KW-1185">Reference proteome</keyword>
<feature type="compositionally biased region" description="Basic and acidic residues" evidence="1">
    <location>
        <begin position="26"/>
        <end position="36"/>
    </location>
</feature>
<proteinExistence type="predicted"/>
<feature type="signal peptide" evidence="2">
    <location>
        <begin position="1"/>
        <end position="22"/>
    </location>
</feature>
<keyword evidence="2" id="KW-0732">Signal</keyword>
<evidence type="ECO:0000256" key="1">
    <source>
        <dbReference type="SAM" id="MobiDB-lite"/>
    </source>
</evidence>
<gene>
    <name evidence="3" type="ORF">QWI16_06375</name>
</gene>
<dbReference type="EMBL" id="JAULRT010000047">
    <property type="protein sequence ID" value="MDO3381795.1"/>
    <property type="molecule type" value="Genomic_DNA"/>
</dbReference>
<organism evidence="3 4">
    <name type="scientific">Gilvimarinus algae</name>
    <dbReference type="NCBI Taxonomy" id="3058037"/>
    <lineage>
        <taxon>Bacteria</taxon>
        <taxon>Pseudomonadati</taxon>
        <taxon>Pseudomonadota</taxon>
        <taxon>Gammaproteobacteria</taxon>
        <taxon>Cellvibrionales</taxon>
        <taxon>Cellvibrionaceae</taxon>
        <taxon>Gilvimarinus</taxon>
    </lineage>
</organism>
<protein>
    <submittedName>
        <fullName evidence="3">DUF3108 domain-containing protein</fullName>
    </submittedName>
</protein>
<name>A0ABT8TD00_9GAMM</name>
<dbReference type="Proteomes" id="UP001168380">
    <property type="component" value="Unassembled WGS sequence"/>
</dbReference>
<accession>A0ABT8TD00</accession>